<dbReference type="GO" id="GO:0000160">
    <property type="term" value="P:phosphorelay signal transduction system"/>
    <property type="evidence" value="ECO:0007669"/>
    <property type="project" value="InterPro"/>
</dbReference>
<dbReference type="Gene3D" id="3.40.50.2300">
    <property type="match status" value="1"/>
</dbReference>
<feature type="modified residue" description="4-aspartylphosphate" evidence="2">
    <location>
        <position position="53"/>
    </location>
</feature>
<proteinExistence type="predicted"/>
<dbReference type="InterPro" id="IPR001789">
    <property type="entry name" value="Sig_transdc_resp-reg_receiver"/>
</dbReference>
<gene>
    <name evidence="4" type="ORF">D0C36_14200</name>
</gene>
<organism evidence="4 5">
    <name type="scientific">Mucilaginibacter conchicola</name>
    <dbReference type="NCBI Taxonomy" id="2303333"/>
    <lineage>
        <taxon>Bacteria</taxon>
        <taxon>Pseudomonadati</taxon>
        <taxon>Bacteroidota</taxon>
        <taxon>Sphingobacteriia</taxon>
        <taxon>Sphingobacteriales</taxon>
        <taxon>Sphingobacteriaceae</taxon>
        <taxon>Mucilaginibacter</taxon>
    </lineage>
</organism>
<accession>A0A372NTI8</accession>
<keyword evidence="5" id="KW-1185">Reference proteome</keyword>
<dbReference type="PANTHER" id="PTHR44591:SF3">
    <property type="entry name" value="RESPONSE REGULATORY DOMAIN-CONTAINING PROTEIN"/>
    <property type="match status" value="1"/>
</dbReference>
<dbReference type="InterPro" id="IPR050595">
    <property type="entry name" value="Bact_response_regulator"/>
</dbReference>
<evidence type="ECO:0000256" key="2">
    <source>
        <dbReference type="PROSITE-ProRule" id="PRU00169"/>
    </source>
</evidence>
<reference evidence="4 5" key="1">
    <citation type="submission" date="2018-08" db="EMBL/GenBank/DDBJ databases">
        <title>Mucilaginibacter sp. MYSH2.</title>
        <authorList>
            <person name="Seo T."/>
        </authorList>
    </citation>
    <scope>NUCLEOTIDE SEQUENCE [LARGE SCALE GENOMIC DNA]</scope>
    <source>
        <strain evidence="4 5">MYSH2</strain>
    </source>
</reference>
<sequence>MAKKILIVDDNELIVEVMSYILINCGYDVFSLYNGDHVIEEVKHNHPDLLIMDARMPGMDGRDICQILKMDKETKKLPVIICSSEDDLEESLKQRGAPDDILHKPFDMSSLIKKVKMQLAA</sequence>
<dbReference type="PROSITE" id="PS50110">
    <property type="entry name" value="RESPONSE_REGULATORY"/>
    <property type="match status" value="1"/>
</dbReference>
<dbReference type="EMBL" id="QWDC01000002">
    <property type="protein sequence ID" value="RFZ92568.1"/>
    <property type="molecule type" value="Genomic_DNA"/>
</dbReference>
<evidence type="ECO:0000313" key="5">
    <source>
        <dbReference type="Proteomes" id="UP000264217"/>
    </source>
</evidence>
<evidence type="ECO:0000259" key="3">
    <source>
        <dbReference type="PROSITE" id="PS50110"/>
    </source>
</evidence>
<name>A0A372NTI8_9SPHI</name>
<dbReference type="InterPro" id="IPR011006">
    <property type="entry name" value="CheY-like_superfamily"/>
</dbReference>
<dbReference type="RefSeq" id="WP_117392277.1">
    <property type="nucleotide sequence ID" value="NZ_QWDC01000002.1"/>
</dbReference>
<dbReference type="SMART" id="SM00448">
    <property type="entry name" value="REC"/>
    <property type="match status" value="1"/>
</dbReference>
<keyword evidence="1 2" id="KW-0597">Phosphoprotein</keyword>
<evidence type="ECO:0000256" key="1">
    <source>
        <dbReference type="ARBA" id="ARBA00022553"/>
    </source>
</evidence>
<dbReference type="AlphaFoldDB" id="A0A372NTI8"/>
<evidence type="ECO:0000313" key="4">
    <source>
        <dbReference type="EMBL" id="RFZ92568.1"/>
    </source>
</evidence>
<dbReference type="OrthoDB" id="677887at2"/>
<feature type="domain" description="Response regulatory" evidence="3">
    <location>
        <begin position="4"/>
        <end position="119"/>
    </location>
</feature>
<comment type="caution">
    <text evidence="4">The sequence shown here is derived from an EMBL/GenBank/DDBJ whole genome shotgun (WGS) entry which is preliminary data.</text>
</comment>
<dbReference type="PANTHER" id="PTHR44591">
    <property type="entry name" value="STRESS RESPONSE REGULATOR PROTEIN 1"/>
    <property type="match status" value="1"/>
</dbReference>
<dbReference type="Pfam" id="PF00072">
    <property type="entry name" value="Response_reg"/>
    <property type="match status" value="1"/>
</dbReference>
<dbReference type="SUPFAM" id="SSF52172">
    <property type="entry name" value="CheY-like"/>
    <property type="match status" value="1"/>
</dbReference>
<protein>
    <submittedName>
        <fullName evidence="4">Response regulator</fullName>
    </submittedName>
</protein>
<dbReference type="Proteomes" id="UP000264217">
    <property type="component" value="Unassembled WGS sequence"/>
</dbReference>